<evidence type="ECO:0000256" key="1">
    <source>
        <dbReference type="ARBA" id="ARBA00022617"/>
    </source>
</evidence>
<dbReference type="PANTHER" id="PTHR47197:SF3">
    <property type="entry name" value="DIHYDRO-HEME D1 DEHYDROGENASE"/>
    <property type="match status" value="1"/>
</dbReference>
<dbReference type="Pfam" id="PF13442">
    <property type="entry name" value="Cytochrome_CBB3"/>
    <property type="match status" value="1"/>
</dbReference>
<proteinExistence type="predicted"/>
<protein>
    <submittedName>
        <fullName evidence="7">Nitrite reductase (NO-forming)</fullName>
        <ecNumber evidence="7">1.7.2.1</ecNumber>
    </submittedName>
</protein>
<dbReference type="Gene3D" id="2.140.10.20">
    <property type="entry name" value="C-terminal (heme d1) domain of cytochrome cd1-nitrite reductase"/>
    <property type="match status" value="1"/>
</dbReference>
<dbReference type="eggNOG" id="COG2010">
    <property type="taxonomic scope" value="Bacteria"/>
</dbReference>
<dbReference type="GO" id="GO:0009055">
    <property type="term" value="F:electron transfer activity"/>
    <property type="evidence" value="ECO:0007669"/>
    <property type="project" value="InterPro"/>
</dbReference>
<dbReference type="EC" id="1.7.2.1" evidence="7"/>
<feature type="signal peptide" evidence="5">
    <location>
        <begin position="1"/>
        <end position="22"/>
    </location>
</feature>
<dbReference type="InterPro" id="IPR051200">
    <property type="entry name" value="Host-pathogen_enzymatic-act"/>
</dbReference>
<evidence type="ECO:0000256" key="4">
    <source>
        <dbReference type="PROSITE-ProRule" id="PRU00433"/>
    </source>
</evidence>
<dbReference type="HOGENOM" id="CLU_025262_1_0_4"/>
<name>Q3SMM0_THIDA</name>
<evidence type="ECO:0000256" key="5">
    <source>
        <dbReference type="SAM" id="SignalP"/>
    </source>
</evidence>
<evidence type="ECO:0000259" key="6">
    <source>
        <dbReference type="PROSITE" id="PS51007"/>
    </source>
</evidence>
<dbReference type="Pfam" id="PF02239">
    <property type="entry name" value="Cytochrom_D1"/>
    <property type="match status" value="1"/>
</dbReference>
<gene>
    <name evidence="7" type="ordered locus">Tbd_0070</name>
</gene>
<keyword evidence="7" id="KW-0560">Oxidoreductase</keyword>
<keyword evidence="8" id="KW-1185">Reference proteome</keyword>
<feature type="chain" id="PRO_5004229037" evidence="5">
    <location>
        <begin position="23"/>
        <end position="517"/>
    </location>
</feature>
<keyword evidence="1 4" id="KW-0349">Heme</keyword>
<evidence type="ECO:0000256" key="2">
    <source>
        <dbReference type="ARBA" id="ARBA00022723"/>
    </source>
</evidence>
<dbReference type="GO" id="GO:0020037">
    <property type="term" value="F:heme binding"/>
    <property type="evidence" value="ECO:0007669"/>
    <property type="project" value="InterPro"/>
</dbReference>
<keyword evidence="5" id="KW-0732">Signal</keyword>
<dbReference type="eggNOG" id="COG3391">
    <property type="taxonomic scope" value="Bacteria"/>
</dbReference>
<dbReference type="PANTHER" id="PTHR47197">
    <property type="entry name" value="PROTEIN NIRF"/>
    <property type="match status" value="1"/>
</dbReference>
<dbReference type="AlphaFoldDB" id="Q3SMM0"/>
<dbReference type="EMBL" id="CP000116">
    <property type="protein sequence ID" value="AAZ96023.1"/>
    <property type="molecule type" value="Genomic_DNA"/>
</dbReference>
<evidence type="ECO:0000256" key="3">
    <source>
        <dbReference type="ARBA" id="ARBA00023004"/>
    </source>
</evidence>
<keyword evidence="3 4" id="KW-0408">Iron</keyword>
<dbReference type="STRING" id="292415.Tbd_0070"/>
<keyword evidence="2 4" id="KW-0479">Metal-binding</keyword>
<dbReference type="Gene3D" id="1.10.760.10">
    <property type="entry name" value="Cytochrome c-like domain"/>
    <property type="match status" value="1"/>
</dbReference>
<dbReference type="PROSITE" id="PS51007">
    <property type="entry name" value="CYTC"/>
    <property type="match status" value="1"/>
</dbReference>
<evidence type="ECO:0000313" key="8">
    <source>
        <dbReference type="Proteomes" id="UP000008291"/>
    </source>
</evidence>
<dbReference type="GO" id="GO:0050421">
    <property type="term" value="F:nitrite reductase (NO-forming) activity"/>
    <property type="evidence" value="ECO:0007669"/>
    <property type="project" value="UniProtKB-EC"/>
</dbReference>
<sequence>MQHFSRLCMLAAALLASSPASAAEPVPAVYARHCASCHGIDRLGGTGPALLPENLERLRKPEALKVIANGRAASQMMAFGDKLSAAEIQALTDFVYTPPASVPVWGLAEIKASRIENFKAGSLPDTPAFKADLLNLFVVVETGDHHATLLDGDSFKPIHRFQTRFALHGGPKFTPDGRYVYFASRDGWIAKFDIWNLKITHEIRAGINTRNLAVSGDGRYVIVGNYLPQTLVVLDAADLTPLKLIEAKDDTGKRSRVSAVYDAAPRKSFIAALKDVKEVWEIPYTDEHEPIFPGLVHDFRMAEALADKGPFPVRRIPLDDYLDDFYFDQPYQHLMGASREGGKGQVVNLDARIKVADLDIPGMPHLGSGITWDYQGRPVMATPNLKSGVISIIDMKNWKVIKRVETLGSGFFMRSHENTPYAWTDNFMSPAKDTLTIIDKRTLEVARNLTPEPGKTAAHVEFTRDGRYALVSIWEMDGALIVYDAATFKEVKRLPMSKPSGKYNVYNKTTRSAGTSH</sequence>
<dbReference type="RefSeq" id="WP_011310583.1">
    <property type="nucleotide sequence ID" value="NC_007404.1"/>
</dbReference>
<dbReference type="SUPFAM" id="SSF46626">
    <property type="entry name" value="Cytochrome c"/>
    <property type="match status" value="1"/>
</dbReference>
<reference evidence="7 8" key="1">
    <citation type="journal article" date="2006" name="J. Bacteriol.">
        <title>The genome sequence of the obligately chemolithoautotrophic, facultatively anaerobic bacterium Thiobacillus denitrificans.</title>
        <authorList>
            <person name="Beller H.R."/>
            <person name="Chain P.S."/>
            <person name="Letain T.E."/>
            <person name="Chakicherla A."/>
            <person name="Larimer F.W."/>
            <person name="Richardson P.M."/>
            <person name="Coleman M.A."/>
            <person name="Wood A.P."/>
            <person name="Kelly D.P."/>
        </authorList>
    </citation>
    <scope>NUCLEOTIDE SEQUENCE [LARGE SCALE GENOMIC DNA]</scope>
    <source>
        <strain evidence="7 8">ATCC 25259</strain>
    </source>
</reference>
<dbReference type="InterPro" id="IPR011048">
    <property type="entry name" value="Haem_d1_sf"/>
</dbReference>
<dbReference type="GO" id="GO:0046872">
    <property type="term" value="F:metal ion binding"/>
    <property type="evidence" value="ECO:0007669"/>
    <property type="project" value="UniProtKB-KW"/>
</dbReference>
<evidence type="ECO:0000313" key="7">
    <source>
        <dbReference type="EMBL" id="AAZ96023.1"/>
    </source>
</evidence>
<dbReference type="InterPro" id="IPR003143">
    <property type="entry name" value="Cyt_cd1_C_sf"/>
</dbReference>
<dbReference type="KEGG" id="tbd:Tbd_0070"/>
<organism evidence="7 8">
    <name type="scientific">Thiobacillus denitrificans (strain ATCC 25259 / T1)</name>
    <dbReference type="NCBI Taxonomy" id="292415"/>
    <lineage>
        <taxon>Bacteria</taxon>
        <taxon>Pseudomonadati</taxon>
        <taxon>Pseudomonadota</taxon>
        <taxon>Betaproteobacteria</taxon>
        <taxon>Nitrosomonadales</taxon>
        <taxon>Thiobacillaceae</taxon>
        <taxon>Thiobacillus</taxon>
    </lineage>
</organism>
<accession>Q3SMM0</accession>
<dbReference type="SUPFAM" id="SSF51004">
    <property type="entry name" value="C-terminal (heme d1) domain of cytochrome cd1-nitrite reductase"/>
    <property type="match status" value="1"/>
</dbReference>
<dbReference type="CDD" id="cd20777">
    <property type="entry name" value="8prop_heme-binding_NirN"/>
    <property type="match status" value="1"/>
</dbReference>
<dbReference type="OrthoDB" id="5290932at2"/>
<dbReference type="InterPro" id="IPR009056">
    <property type="entry name" value="Cyt_c-like_dom"/>
</dbReference>
<dbReference type="InterPro" id="IPR036909">
    <property type="entry name" value="Cyt_c-like_dom_sf"/>
</dbReference>
<dbReference type="Proteomes" id="UP000008291">
    <property type="component" value="Chromosome"/>
</dbReference>
<feature type="domain" description="Cytochrome c" evidence="6">
    <location>
        <begin position="21"/>
        <end position="99"/>
    </location>
</feature>